<evidence type="ECO:0000256" key="6">
    <source>
        <dbReference type="ARBA" id="ARBA00047473"/>
    </source>
</evidence>
<dbReference type="PIRSF" id="PIRSF000124">
    <property type="entry name" value="UDPglc_GDPman_dh"/>
    <property type="match status" value="1"/>
</dbReference>
<feature type="binding site" evidence="9">
    <location>
        <begin position="153"/>
        <end position="156"/>
    </location>
    <ligand>
        <name>substrate</name>
    </ligand>
</feature>
<evidence type="ECO:0000256" key="9">
    <source>
        <dbReference type="PIRSR" id="PIRSR500134-2"/>
    </source>
</evidence>
<dbReference type="Proteomes" id="UP000323317">
    <property type="component" value="Unassembled WGS sequence"/>
</dbReference>
<name>A0A5D4K798_9BACI</name>
<dbReference type="Pfam" id="PF00984">
    <property type="entry name" value="UDPG_MGDP_dh"/>
    <property type="match status" value="1"/>
</dbReference>
<dbReference type="SUPFAM" id="SSF52413">
    <property type="entry name" value="UDP-glucose/GDP-mannose dehydrogenase C-terminal domain"/>
    <property type="match status" value="1"/>
</dbReference>
<feature type="binding site" evidence="9">
    <location>
        <position position="205"/>
    </location>
    <ligand>
        <name>substrate</name>
    </ligand>
</feature>
<evidence type="ECO:0000259" key="11">
    <source>
        <dbReference type="SMART" id="SM00984"/>
    </source>
</evidence>
<gene>
    <name evidence="12" type="ORF">FZC79_22155</name>
</gene>
<dbReference type="GO" id="GO:0003979">
    <property type="term" value="F:UDP-glucose 6-dehydrogenase activity"/>
    <property type="evidence" value="ECO:0007669"/>
    <property type="project" value="UniProtKB-EC"/>
</dbReference>
<dbReference type="EMBL" id="VTEH01000029">
    <property type="protein sequence ID" value="TYR72635.1"/>
    <property type="molecule type" value="Genomic_DNA"/>
</dbReference>
<dbReference type="InterPro" id="IPR017476">
    <property type="entry name" value="UDP-Glc/GDP-Man"/>
</dbReference>
<comment type="pathway">
    <text evidence="1">Nucleotide-sugar biosynthesis; UDP-alpha-D-glucuronate biosynthesis; UDP-alpha-D-glucuronate from UDP-alpha-D-glucose: step 1/1.</text>
</comment>
<evidence type="ECO:0000256" key="5">
    <source>
        <dbReference type="ARBA" id="ARBA00023027"/>
    </source>
</evidence>
<feature type="binding site" evidence="10">
    <location>
        <position position="35"/>
    </location>
    <ligand>
        <name>NAD(+)</name>
        <dbReference type="ChEBI" id="CHEBI:57540"/>
    </ligand>
</feature>
<feature type="binding site" evidence="10">
    <location>
        <position position="156"/>
    </location>
    <ligand>
        <name>NAD(+)</name>
        <dbReference type="ChEBI" id="CHEBI:57540"/>
    </ligand>
</feature>
<dbReference type="PIRSF" id="PIRSF500134">
    <property type="entry name" value="UDPglc_DH_bac"/>
    <property type="match status" value="1"/>
</dbReference>
<evidence type="ECO:0000256" key="3">
    <source>
        <dbReference type="ARBA" id="ARBA00012954"/>
    </source>
</evidence>
<dbReference type="InterPro" id="IPR014026">
    <property type="entry name" value="UDP-Glc/GDP-Man_DH_dimer"/>
</dbReference>
<dbReference type="AlphaFoldDB" id="A0A5D4K798"/>
<evidence type="ECO:0000256" key="7">
    <source>
        <dbReference type="PIRNR" id="PIRNR000124"/>
    </source>
</evidence>
<dbReference type="InterPro" id="IPR008927">
    <property type="entry name" value="6-PGluconate_DH-like_C_sf"/>
</dbReference>
<evidence type="ECO:0000256" key="2">
    <source>
        <dbReference type="ARBA" id="ARBA00006601"/>
    </source>
</evidence>
<dbReference type="GO" id="GO:0051287">
    <property type="term" value="F:NAD binding"/>
    <property type="evidence" value="ECO:0007669"/>
    <property type="project" value="InterPro"/>
</dbReference>
<keyword evidence="5 7" id="KW-0520">NAD</keyword>
<feature type="binding site" evidence="9">
    <location>
        <position position="258"/>
    </location>
    <ligand>
        <name>substrate</name>
    </ligand>
</feature>
<keyword evidence="4 7" id="KW-0560">Oxidoreductase</keyword>
<dbReference type="SMART" id="SM00984">
    <property type="entry name" value="UDPG_MGDP_dh_C"/>
    <property type="match status" value="1"/>
</dbReference>
<dbReference type="GO" id="GO:0000271">
    <property type="term" value="P:polysaccharide biosynthetic process"/>
    <property type="evidence" value="ECO:0007669"/>
    <property type="project" value="InterPro"/>
</dbReference>
<dbReference type="SUPFAM" id="SSF48179">
    <property type="entry name" value="6-phosphogluconate dehydrogenase C-terminal domain-like"/>
    <property type="match status" value="1"/>
</dbReference>
<dbReference type="SUPFAM" id="SSF51735">
    <property type="entry name" value="NAD(P)-binding Rossmann-fold domains"/>
    <property type="match status" value="1"/>
</dbReference>
<feature type="active site" description="Nucleophile" evidence="8">
    <location>
        <position position="261"/>
    </location>
</feature>
<dbReference type="NCBIfam" id="TIGR03026">
    <property type="entry name" value="NDP-sugDHase"/>
    <property type="match status" value="1"/>
</dbReference>
<dbReference type="InterPro" id="IPR014027">
    <property type="entry name" value="UDP-Glc/GDP-Man_DH_C"/>
</dbReference>
<feature type="binding site" evidence="9">
    <location>
        <position position="321"/>
    </location>
    <ligand>
        <name>substrate</name>
    </ligand>
</feature>
<dbReference type="EC" id="1.1.1.22" evidence="3 7"/>
<evidence type="ECO:0000256" key="8">
    <source>
        <dbReference type="PIRSR" id="PIRSR500134-1"/>
    </source>
</evidence>
<dbReference type="InterPro" id="IPR028357">
    <property type="entry name" value="UDPglc_DH_bac"/>
</dbReference>
<dbReference type="PANTHER" id="PTHR43750:SF4">
    <property type="entry name" value="UDP-GLUCOSE 6-DEHYDROGENASE YWQF"/>
    <property type="match status" value="1"/>
</dbReference>
<evidence type="ECO:0000256" key="10">
    <source>
        <dbReference type="PIRSR" id="PIRSR500134-3"/>
    </source>
</evidence>
<feature type="binding site" evidence="10">
    <location>
        <position position="264"/>
    </location>
    <ligand>
        <name>NAD(+)</name>
        <dbReference type="ChEBI" id="CHEBI:57540"/>
    </ligand>
</feature>
<evidence type="ECO:0000313" key="12">
    <source>
        <dbReference type="EMBL" id="TYR72635.1"/>
    </source>
</evidence>
<feature type="binding site" evidence="10">
    <location>
        <position position="30"/>
    </location>
    <ligand>
        <name>NAD(+)</name>
        <dbReference type="ChEBI" id="CHEBI:57540"/>
    </ligand>
</feature>
<feature type="binding site" evidence="10">
    <location>
        <position position="86"/>
    </location>
    <ligand>
        <name>NAD(+)</name>
        <dbReference type="ChEBI" id="CHEBI:57540"/>
    </ligand>
</feature>
<dbReference type="Pfam" id="PF03721">
    <property type="entry name" value="UDPG_MGDP_dh_N"/>
    <property type="match status" value="1"/>
</dbReference>
<dbReference type="InterPro" id="IPR036220">
    <property type="entry name" value="UDP-Glc/GDP-Man_DH_C_sf"/>
</dbReference>
<dbReference type="UniPathway" id="UPA00038">
    <property type="reaction ID" value="UER00491"/>
</dbReference>
<dbReference type="Gene3D" id="3.40.50.720">
    <property type="entry name" value="NAD(P)-binding Rossmann-like Domain"/>
    <property type="match status" value="2"/>
</dbReference>
<evidence type="ECO:0000256" key="1">
    <source>
        <dbReference type="ARBA" id="ARBA00004701"/>
    </source>
</evidence>
<feature type="binding site" evidence="9">
    <location>
        <begin position="250"/>
        <end position="254"/>
    </location>
    <ligand>
        <name>substrate</name>
    </ligand>
</feature>
<dbReference type="InterPro" id="IPR036291">
    <property type="entry name" value="NAD(P)-bd_dom_sf"/>
</dbReference>
<feature type="domain" description="UDP-glucose/GDP-mannose dehydrogenase C-terminal" evidence="11">
    <location>
        <begin position="314"/>
        <end position="416"/>
    </location>
</feature>
<comment type="caution">
    <text evidence="12">The sequence shown here is derived from an EMBL/GenBank/DDBJ whole genome shotgun (WGS) entry which is preliminary data.</text>
</comment>
<dbReference type="InterPro" id="IPR001732">
    <property type="entry name" value="UDP-Glc/GDP-Man_DH_N"/>
</dbReference>
<dbReference type="GO" id="GO:0006065">
    <property type="term" value="P:UDP-glucuronate biosynthetic process"/>
    <property type="evidence" value="ECO:0007669"/>
    <property type="project" value="UniProtKB-UniPathway"/>
</dbReference>
<comment type="catalytic activity">
    <reaction evidence="6 7">
        <text>UDP-alpha-D-glucose + 2 NAD(+) + H2O = UDP-alpha-D-glucuronate + 2 NADH + 3 H(+)</text>
        <dbReference type="Rhea" id="RHEA:23596"/>
        <dbReference type="ChEBI" id="CHEBI:15377"/>
        <dbReference type="ChEBI" id="CHEBI:15378"/>
        <dbReference type="ChEBI" id="CHEBI:57540"/>
        <dbReference type="ChEBI" id="CHEBI:57945"/>
        <dbReference type="ChEBI" id="CHEBI:58052"/>
        <dbReference type="ChEBI" id="CHEBI:58885"/>
        <dbReference type="EC" id="1.1.1.22"/>
    </reaction>
</comment>
<feature type="binding site" evidence="10">
    <location>
        <position position="328"/>
    </location>
    <ligand>
        <name>NAD(+)</name>
        <dbReference type="ChEBI" id="CHEBI:57540"/>
    </ligand>
</feature>
<evidence type="ECO:0000256" key="4">
    <source>
        <dbReference type="ARBA" id="ARBA00023002"/>
    </source>
</evidence>
<feature type="binding site" evidence="10">
    <location>
        <position position="122"/>
    </location>
    <ligand>
        <name>NAD(+)</name>
        <dbReference type="ChEBI" id="CHEBI:57540"/>
    </ligand>
</feature>
<protein>
    <recommendedName>
        <fullName evidence="3 7">UDP-glucose 6-dehydrogenase</fullName>
        <ecNumber evidence="3 7">1.1.1.22</ecNumber>
    </recommendedName>
</protein>
<organism evidence="12 13">
    <name type="scientific">Rossellomorea vietnamensis</name>
    <dbReference type="NCBI Taxonomy" id="218284"/>
    <lineage>
        <taxon>Bacteria</taxon>
        <taxon>Bacillati</taxon>
        <taxon>Bacillota</taxon>
        <taxon>Bacilli</taxon>
        <taxon>Bacillales</taxon>
        <taxon>Bacillaceae</taxon>
        <taxon>Rossellomorea</taxon>
    </lineage>
</organism>
<dbReference type="PANTHER" id="PTHR43750">
    <property type="entry name" value="UDP-GLUCOSE 6-DEHYDROGENASE TUAD"/>
    <property type="match status" value="1"/>
</dbReference>
<reference evidence="12 13" key="1">
    <citation type="submission" date="2019-08" db="EMBL/GenBank/DDBJ databases">
        <title>Bacillus genomes from the desert of Cuatro Cienegas, Coahuila.</title>
        <authorList>
            <person name="Olmedo-Alvarez G."/>
        </authorList>
    </citation>
    <scope>NUCLEOTIDE SEQUENCE [LARGE SCALE GENOMIC DNA]</scope>
    <source>
        <strain evidence="12 13">CH40_1T</strain>
    </source>
</reference>
<dbReference type="RefSeq" id="WP_148948829.1">
    <property type="nucleotide sequence ID" value="NZ_VTEH01000029.1"/>
</dbReference>
<sequence>MRVTVIGTGYVGLVTGVCLAEIGHEVVCLDIDEKKITALQQGFSSIYEPGLEEVMQRNQMENRLSFTGDYTVGCKEAEVIIIAVGTPSNPDGSANLSFIKDAAENIAVNMKRNHTIIVTKSTVPVGTNQRIKQWIAGRLPLSLDFEIASNPEFLREGSAIEDTFQTDRIIIGTDSEVAAKKLMNLYEPINAPVLLTSIQSAEMIKYASNAFLATKISFINEIANLCEKLGADIGEVAAGMGMDKRIGPLFLQAGIGYGGSCFPKDTSALVQISGEVEHRFDLLESVINVNSRQQVKLVQKALAHFGSIKNKKAAVLGLSFKPNTDDIREAASLEVIEKLLQQQVDIVVYDPVAIQSVRSIFGDRISYASSVEEAVRKKDMAFIITEWEEIKTSQLENLVREMNDPVIFDGRNCFDLRETEKVKMDYISIGRRPVLNRSAKIPII</sequence>
<evidence type="ECO:0000313" key="13">
    <source>
        <dbReference type="Proteomes" id="UP000323317"/>
    </source>
</evidence>
<dbReference type="Pfam" id="PF03720">
    <property type="entry name" value="UDPG_MGDP_dh_C"/>
    <property type="match status" value="1"/>
</dbReference>
<accession>A0A5D4K798</accession>
<dbReference type="Gene3D" id="1.20.5.100">
    <property type="entry name" value="Cytochrome c1, transmembrane anchor, C-terminal"/>
    <property type="match status" value="1"/>
</dbReference>
<proteinExistence type="inferred from homology"/>
<comment type="similarity">
    <text evidence="2 7">Belongs to the UDP-glucose/GDP-mannose dehydrogenase family.</text>
</comment>